<keyword evidence="1" id="KW-1133">Transmembrane helix</keyword>
<keyword evidence="1" id="KW-0812">Transmembrane</keyword>
<protein>
    <submittedName>
        <fullName evidence="2">Uncharacterized protein</fullName>
    </submittedName>
</protein>
<evidence type="ECO:0000256" key="1">
    <source>
        <dbReference type="SAM" id="Phobius"/>
    </source>
</evidence>
<feature type="transmembrane region" description="Helical" evidence="1">
    <location>
        <begin position="65"/>
        <end position="96"/>
    </location>
</feature>
<proteinExistence type="predicted"/>
<dbReference type="AlphaFoldDB" id="A0A6C0KDF2"/>
<feature type="transmembrane region" description="Helical" evidence="1">
    <location>
        <begin position="20"/>
        <end position="45"/>
    </location>
</feature>
<reference evidence="2" key="1">
    <citation type="journal article" date="2020" name="Nature">
        <title>Giant virus diversity and host interactions through global metagenomics.</title>
        <authorList>
            <person name="Schulz F."/>
            <person name="Roux S."/>
            <person name="Paez-Espino D."/>
            <person name="Jungbluth S."/>
            <person name="Walsh D.A."/>
            <person name="Denef V.J."/>
            <person name="McMahon K.D."/>
            <person name="Konstantinidis K.T."/>
            <person name="Eloe-Fadrosh E.A."/>
            <person name="Kyrpides N.C."/>
            <person name="Woyke T."/>
        </authorList>
    </citation>
    <scope>NUCLEOTIDE SEQUENCE</scope>
    <source>
        <strain evidence="2">GVMAG-S-1101182-85</strain>
    </source>
</reference>
<name>A0A6C0KDF2_9ZZZZ</name>
<accession>A0A6C0KDF2</accession>
<dbReference type="EMBL" id="MN740835">
    <property type="protein sequence ID" value="QHU14234.1"/>
    <property type="molecule type" value="Genomic_DNA"/>
</dbReference>
<keyword evidence="1" id="KW-0472">Membrane</keyword>
<organism evidence="2">
    <name type="scientific">viral metagenome</name>
    <dbReference type="NCBI Taxonomy" id="1070528"/>
    <lineage>
        <taxon>unclassified sequences</taxon>
        <taxon>metagenomes</taxon>
        <taxon>organismal metagenomes</taxon>
    </lineage>
</organism>
<sequence>MSFGGPPPAATIPSGPFESAVVQVASSPYTIAAAIFLLNIGGRFLPGEISKGQEKFLNQPWFRRLMIFVIFFVATRNLIIAGMLSLVIILLVSYLLNENSSMFLFKGYGNEPRNDSKQPNESLTPDEQEIFKRLSEKHARLQQQAGTPLELESPVPSKHVEVHNNYQKTLRNLWLKMSSTV</sequence>
<evidence type="ECO:0000313" key="2">
    <source>
        <dbReference type="EMBL" id="QHU14234.1"/>
    </source>
</evidence>